<evidence type="ECO:0000256" key="9">
    <source>
        <dbReference type="ARBA" id="ARBA00022824"/>
    </source>
</evidence>
<evidence type="ECO:0000256" key="7">
    <source>
        <dbReference type="ARBA" id="ARBA00022679"/>
    </source>
</evidence>
<evidence type="ECO:0000256" key="6">
    <source>
        <dbReference type="ARBA" id="ARBA00022676"/>
    </source>
</evidence>
<dbReference type="GO" id="GO:0005789">
    <property type="term" value="C:endoplasmic reticulum membrane"/>
    <property type="evidence" value="ECO:0007669"/>
    <property type="project" value="UniProtKB-SubCell"/>
</dbReference>
<dbReference type="Proteomes" id="UP000799429">
    <property type="component" value="Unassembled WGS sequence"/>
</dbReference>
<dbReference type="PANTHER" id="PTHR12886:SF0">
    <property type="entry name" value="GPI MANNOSYLTRANSFERASE 1"/>
    <property type="match status" value="1"/>
</dbReference>
<dbReference type="EC" id="2.4.1.-" evidence="13"/>
<proteinExistence type="inferred from homology"/>
<evidence type="ECO:0000256" key="3">
    <source>
        <dbReference type="ARBA" id="ARBA00011071"/>
    </source>
</evidence>
<evidence type="ECO:0000256" key="2">
    <source>
        <dbReference type="ARBA" id="ARBA00004687"/>
    </source>
</evidence>
<evidence type="ECO:0000256" key="4">
    <source>
        <dbReference type="ARBA" id="ARBA00013797"/>
    </source>
</evidence>
<evidence type="ECO:0000256" key="11">
    <source>
        <dbReference type="ARBA" id="ARBA00023136"/>
    </source>
</evidence>
<comment type="pathway">
    <text evidence="2 13">Glycolipid biosynthesis; glycosylphosphatidylinositol-anchor biosynthesis.</text>
</comment>
<dbReference type="InterPro" id="IPR007704">
    <property type="entry name" value="PIG-M"/>
</dbReference>
<comment type="subcellular location">
    <subcellularLocation>
        <location evidence="1 13">Endoplasmic reticulum membrane</location>
        <topology evidence="1 13">Multi-pass membrane protein</topology>
    </subcellularLocation>
</comment>
<dbReference type="GO" id="GO:0051751">
    <property type="term" value="F:alpha-1,4-mannosyltransferase activity"/>
    <property type="evidence" value="ECO:0007669"/>
    <property type="project" value="InterPro"/>
</dbReference>
<accession>A0A9P4S6T7</accession>
<evidence type="ECO:0000313" key="15">
    <source>
        <dbReference type="Proteomes" id="UP000799429"/>
    </source>
</evidence>
<evidence type="ECO:0000256" key="1">
    <source>
        <dbReference type="ARBA" id="ARBA00004477"/>
    </source>
</evidence>
<feature type="transmembrane region" description="Helical" evidence="13">
    <location>
        <begin position="20"/>
        <end position="38"/>
    </location>
</feature>
<name>A0A9P4S6T7_9PEZI</name>
<comment type="similarity">
    <text evidence="3 13">Belongs to the PIGM family.</text>
</comment>
<dbReference type="PANTHER" id="PTHR12886">
    <property type="entry name" value="PIG-M MANNOSYLTRANSFERASE"/>
    <property type="match status" value="1"/>
</dbReference>
<feature type="transmembrane region" description="Helical" evidence="13">
    <location>
        <begin position="116"/>
        <end position="140"/>
    </location>
</feature>
<keyword evidence="6 13" id="KW-0328">Glycosyltransferase</keyword>
<protein>
    <recommendedName>
        <fullName evidence="4 13">GPI mannosyltransferase 1</fullName>
        <ecNumber evidence="13">2.4.1.-</ecNumber>
    </recommendedName>
    <alternativeName>
        <fullName evidence="13">GPI mannosyltransferase I</fullName>
    </alternativeName>
</protein>
<comment type="caution">
    <text evidence="14">The sequence shown here is derived from an EMBL/GenBank/DDBJ whole genome shotgun (WGS) entry which is preliminary data.</text>
</comment>
<dbReference type="OrthoDB" id="1741594at2759"/>
<comment type="function">
    <text evidence="12 13">Mannosyltransferase involved in glycosylphosphatidylinositol-anchor biosynthesis. Transfers the first alpha-1,4-mannose to GlcN-acyl-PI during GPI precursor assembly. Required for cell wall integrity.</text>
</comment>
<keyword evidence="8 13" id="KW-0812">Transmembrane</keyword>
<evidence type="ECO:0000256" key="5">
    <source>
        <dbReference type="ARBA" id="ARBA00022502"/>
    </source>
</evidence>
<evidence type="ECO:0000256" key="8">
    <source>
        <dbReference type="ARBA" id="ARBA00022692"/>
    </source>
</evidence>
<feature type="transmembrane region" description="Helical" evidence="13">
    <location>
        <begin position="87"/>
        <end position="104"/>
    </location>
</feature>
<reference evidence="14" key="1">
    <citation type="journal article" date="2020" name="Stud. Mycol.">
        <title>101 Dothideomycetes genomes: a test case for predicting lifestyles and emergence of pathogens.</title>
        <authorList>
            <person name="Haridas S."/>
            <person name="Albert R."/>
            <person name="Binder M."/>
            <person name="Bloem J."/>
            <person name="Labutti K."/>
            <person name="Salamov A."/>
            <person name="Andreopoulos B."/>
            <person name="Baker S."/>
            <person name="Barry K."/>
            <person name="Bills G."/>
            <person name="Bluhm B."/>
            <person name="Cannon C."/>
            <person name="Castanera R."/>
            <person name="Culley D."/>
            <person name="Daum C."/>
            <person name="Ezra D."/>
            <person name="Gonzalez J."/>
            <person name="Henrissat B."/>
            <person name="Kuo A."/>
            <person name="Liang C."/>
            <person name="Lipzen A."/>
            <person name="Lutzoni F."/>
            <person name="Magnuson J."/>
            <person name="Mondo S."/>
            <person name="Nolan M."/>
            <person name="Ohm R."/>
            <person name="Pangilinan J."/>
            <person name="Park H.-J."/>
            <person name="Ramirez L."/>
            <person name="Alfaro M."/>
            <person name="Sun H."/>
            <person name="Tritt A."/>
            <person name="Yoshinaga Y."/>
            <person name="Zwiers L.-H."/>
            <person name="Turgeon B."/>
            <person name="Goodwin S."/>
            <person name="Spatafora J."/>
            <person name="Crous P."/>
            <person name="Grigoriev I."/>
        </authorList>
    </citation>
    <scope>NUCLEOTIDE SEQUENCE</scope>
    <source>
        <strain evidence="14">CBS 101060</strain>
    </source>
</reference>
<organism evidence="14 15">
    <name type="scientific">Patellaria atrata CBS 101060</name>
    <dbReference type="NCBI Taxonomy" id="1346257"/>
    <lineage>
        <taxon>Eukaryota</taxon>
        <taxon>Fungi</taxon>
        <taxon>Dikarya</taxon>
        <taxon>Ascomycota</taxon>
        <taxon>Pezizomycotina</taxon>
        <taxon>Dothideomycetes</taxon>
        <taxon>Dothideomycetes incertae sedis</taxon>
        <taxon>Patellariales</taxon>
        <taxon>Patellariaceae</taxon>
        <taxon>Patellaria</taxon>
    </lineage>
</organism>
<feature type="transmembrane region" description="Helical" evidence="13">
    <location>
        <begin position="50"/>
        <end position="75"/>
    </location>
</feature>
<dbReference type="EMBL" id="MU006101">
    <property type="protein sequence ID" value="KAF2837019.1"/>
    <property type="molecule type" value="Genomic_DNA"/>
</dbReference>
<keyword evidence="5 13" id="KW-0337">GPI-anchor biosynthesis</keyword>
<sequence length="158" mass="17784">MLLYINSSPISRSSFHLESLAFIPQLGLSAALIPLALAKKDLPRTMLAQTFAFVTFNKVCTSQYFLWYLVFLPFYLPSSSLLHQPKLGLTALGLWIFGQVFWLQQGYQLEFLGKSAFVPGLWTASITFFLVNVWILGIIINDIGESSDSALDRKKKKS</sequence>
<dbReference type="Pfam" id="PF05007">
    <property type="entry name" value="Mannosyl_trans"/>
    <property type="match status" value="1"/>
</dbReference>
<dbReference type="GO" id="GO:1990529">
    <property type="term" value="C:glycosylphosphatidylinositol-mannosyltransferase I complex"/>
    <property type="evidence" value="ECO:0007669"/>
    <property type="project" value="TreeGrafter"/>
</dbReference>
<dbReference type="GO" id="GO:0004376">
    <property type="term" value="F:GPI mannosyltransferase activity"/>
    <property type="evidence" value="ECO:0007669"/>
    <property type="project" value="InterPro"/>
</dbReference>
<evidence type="ECO:0000256" key="12">
    <source>
        <dbReference type="ARBA" id="ARBA00025399"/>
    </source>
</evidence>
<comment type="caution">
    <text evidence="13">Lacks conserved residue(s) required for the propagation of feature annotation.</text>
</comment>
<dbReference type="GO" id="GO:0006506">
    <property type="term" value="P:GPI anchor biosynthetic process"/>
    <property type="evidence" value="ECO:0007669"/>
    <property type="project" value="UniProtKB-KW"/>
</dbReference>
<evidence type="ECO:0000256" key="10">
    <source>
        <dbReference type="ARBA" id="ARBA00022989"/>
    </source>
</evidence>
<evidence type="ECO:0000256" key="13">
    <source>
        <dbReference type="RuleBase" id="RU365064"/>
    </source>
</evidence>
<keyword evidence="10 13" id="KW-1133">Transmembrane helix</keyword>
<evidence type="ECO:0000313" key="14">
    <source>
        <dbReference type="EMBL" id="KAF2837019.1"/>
    </source>
</evidence>
<dbReference type="AlphaFoldDB" id="A0A9P4S6T7"/>
<keyword evidence="15" id="KW-1185">Reference proteome</keyword>
<keyword evidence="7 13" id="KW-0808">Transferase</keyword>
<keyword evidence="11 13" id="KW-0472">Membrane</keyword>
<gene>
    <name evidence="14" type="ORF">M501DRAFT_996166</name>
</gene>
<keyword evidence="9 13" id="KW-0256">Endoplasmic reticulum</keyword>